<comment type="caution">
    <text evidence="1">The sequence shown here is derived from an EMBL/GenBank/DDBJ whole genome shotgun (WGS) entry which is preliminary data.</text>
</comment>
<dbReference type="EMBL" id="AWUE01023905">
    <property type="protein sequence ID" value="OMO52160.1"/>
    <property type="molecule type" value="Genomic_DNA"/>
</dbReference>
<evidence type="ECO:0000313" key="2">
    <source>
        <dbReference type="Proteomes" id="UP000187203"/>
    </source>
</evidence>
<sequence>MHMASELSFLWMMLEVPRQVLHFCLFGMPSSVWFLASAY</sequence>
<gene>
    <name evidence="1" type="ORF">COLO4_37377</name>
</gene>
<accession>A0A1R3G2B9</accession>
<protein>
    <submittedName>
        <fullName evidence="1">Disease resistance protein</fullName>
    </submittedName>
</protein>
<keyword evidence="2" id="KW-1185">Reference proteome</keyword>
<name>A0A1R3G2B9_9ROSI</name>
<reference evidence="2" key="1">
    <citation type="submission" date="2013-09" db="EMBL/GenBank/DDBJ databases">
        <title>Corchorus olitorius genome sequencing.</title>
        <authorList>
            <person name="Alam M."/>
            <person name="Haque M.S."/>
            <person name="Islam M.S."/>
            <person name="Emdad E.M."/>
            <person name="Islam M.M."/>
            <person name="Ahmed B."/>
            <person name="Halim A."/>
            <person name="Hossen Q.M.M."/>
            <person name="Hossain M.Z."/>
            <person name="Ahmed R."/>
            <person name="Khan M.M."/>
            <person name="Islam R."/>
            <person name="Rashid M.M."/>
            <person name="Khan S.A."/>
            <person name="Rahman M.S."/>
            <person name="Alam M."/>
            <person name="Yahiya A.S."/>
            <person name="Khan M.S."/>
            <person name="Azam M.S."/>
            <person name="Haque T."/>
            <person name="Lashkar M.Z.H."/>
            <person name="Akhand A.I."/>
            <person name="Morshed G."/>
            <person name="Roy S."/>
            <person name="Uddin K.S."/>
            <person name="Rabeya T."/>
            <person name="Hossain A.S."/>
            <person name="Chowdhury A."/>
            <person name="Snigdha A.R."/>
            <person name="Mortoza M.S."/>
            <person name="Matin S.A."/>
            <person name="Hoque S.M.E."/>
            <person name="Islam M.K."/>
            <person name="Roy D.K."/>
            <person name="Haider R."/>
            <person name="Moosa M.M."/>
            <person name="Elias S.M."/>
            <person name="Hasan A.M."/>
            <person name="Jahan S."/>
            <person name="Shafiuddin M."/>
            <person name="Mahmood N."/>
            <person name="Shommy N.S."/>
        </authorList>
    </citation>
    <scope>NUCLEOTIDE SEQUENCE [LARGE SCALE GENOMIC DNA]</scope>
    <source>
        <strain evidence="2">cv. O-4</strain>
    </source>
</reference>
<proteinExistence type="predicted"/>
<evidence type="ECO:0000313" key="1">
    <source>
        <dbReference type="EMBL" id="OMO52160.1"/>
    </source>
</evidence>
<organism evidence="1 2">
    <name type="scientific">Corchorus olitorius</name>
    <dbReference type="NCBI Taxonomy" id="93759"/>
    <lineage>
        <taxon>Eukaryota</taxon>
        <taxon>Viridiplantae</taxon>
        <taxon>Streptophyta</taxon>
        <taxon>Embryophyta</taxon>
        <taxon>Tracheophyta</taxon>
        <taxon>Spermatophyta</taxon>
        <taxon>Magnoliopsida</taxon>
        <taxon>eudicotyledons</taxon>
        <taxon>Gunneridae</taxon>
        <taxon>Pentapetalae</taxon>
        <taxon>rosids</taxon>
        <taxon>malvids</taxon>
        <taxon>Malvales</taxon>
        <taxon>Malvaceae</taxon>
        <taxon>Grewioideae</taxon>
        <taxon>Apeibeae</taxon>
        <taxon>Corchorus</taxon>
    </lineage>
</organism>
<dbReference type="Proteomes" id="UP000187203">
    <property type="component" value="Unassembled WGS sequence"/>
</dbReference>
<dbReference type="AlphaFoldDB" id="A0A1R3G2B9"/>